<dbReference type="PANTHER" id="PTHR43584">
    <property type="entry name" value="NUCLEOTIDYL TRANSFERASE"/>
    <property type="match status" value="1"/>
</dbReference>
<dbReference type="Proteomes" id="UP000536835">
    <property type="component" value="Unassembled WGS sequence"/>
</dbReference>
<dbReference type="EMBL" id="JABFCX010000002">
    <property type="protein sequence ID" value="NNU16094.1"/>
    <property type="molecule type" value="Genomic_DNA"/>
</dbReference>
<organism evidence="5 6">
    <name type="scientific">Parvularcula mediterranea</name>
    <dbReference type="NCBI Taxonomy" id="2732508"/>
    <lineage>
        <taxon>Bacteria</taxon>
        <taxon>Pseudomonadati</taxon>
        <taxon>Pseudomonadota</taxon>
        <taxon>Alphaproteobacteria</taxon>
        <taxon>Parvularculales</taxon>
        <taxon>Parvularculaceae</taxon>
        <taxon>Parvularcula</taxon>
    </lineage>
</organism>
<dbReference type="InterPro" id="IPR050065">
    <property type="entry name" value="GlmU-like"/>
</dbReference>
<dbReference type="Pfam" id="PF12804">
    <property type="entry name" value="NTP_transf_3"/>
    <property type="match status" value="1"/>
</dbReference>
<keyword evidence="6" id="KW-1185">Reference proteome</keyword>
<dbReference type="AlphaFoldDB" id="A0A7Y3RL46"/>
<proteinExistence type="predicted"/>
<dbReference type="CDD" id="cd06422">
    <property type="entry name" value="NTP_transferase_like_1"/>
    <property type="match status" value="1"/>
</dbReference>
<dbReference type="InterPro" id="IPR025877">
    <property type="entry name" value="MobA-like_NTP_Trfase"/>
</dbReference>
<keyword evidence="3" id="KW-0460">Magnesium</keyword>
<name>A0A7Y3RL46_9PROT</name>
<evidence type="ECO:0000313" key="6">
    <source>
        <dbReference type="Proteomes" id="UP000536835"/>
    </source>
</evidence>
<keyword evidence="2" id="KW-0548">Nucleotidyltransferase</keyword>
<dbReference type="PANTHER" id="PTHR43584:SF8">
    <property type="entry name" value="N-ACETYLMURAMATE ALPHA-1-PHOSPHATE URIDYLYLTRANSFERASE"/>
    <property type="match status" value="1"/>
</dbReference>
<dbReference type="SUPFAM" id="SSF53448">
    <property type="entry name" value="Nucleotide-diphospho-sugar transferases"/>
    <property type="match status" value="1"/>
</dbReference>
<evidence type="ECO:0000256" key="2">
    <source>
        <dbReference type="ARBA" id="ARBA00022695"/>
    </source>
</evidence>
<protein>
    <submittedName>
        <fullName evidence="5">Nucleotidyltransferase family protein</fullName>
    </submittedName>
</protein>
<feature type="domain" description="MobA-like NTP transferase" evidence="4">
    <location>
        <begin position="7"/>
        <end position="117"/>
    </location>
</feature>
<evidence type="ECO:0000259" key="4">
    <source>
        <dbReference type="Pfam" id="PF12804"/>
    </source>
</evidence>
<evidence type="ECO:0000256" key="1">
    <source>
        <dbReference type="ARBA" id="ARBA00022679"/>
    </source>
</evidence>
<gene>
    <name evidence="5" type="ORF">HK107_07140</name>
</gene>
<keyword evidence="1 5" id="KW-0808">Transferase</keyword>
<accession>A0A7Y3RL46</accession>
<sequence length="231" mass="24711">MSVGEKAMVLAAGLGTRIRSLDPETPKPLIKVAGKSLIDYTLDMLGADGVSEAVVNVHHKADMLESHLAGRETPKVTISDERGELLETGGGILKALPKLGGEPFFSCNTDAILLGGDPAPSTLRKGWSEETDVLLLLVPLARTSGYEGKGDFSLNDRGQIIDACDGEAMVFTGLQLLRPSLFAGHEVERVSTRAFWQKARDAGRMHGVVFGGDWMHVGDPEGHRIAEARLA</sequence>
<reference evidence="5 6" key="1">
    <citation type="submission" date="2020-05" db="EMBL/GenBank/DDBJ databases">
        <title>Parvularcula mediterraneae sp. nov., isolated from polypropylene straw from shallow seawater of the seashore of Laganas in Zakynthos island, Greece.</title>
        <authorList>
            <person name="Szabo I."/>
            <person name="Al-Omari J."/>
            <person name="Rado J."/>
            <person name="Szerdahelyi G.S."/>
        </authorList>
    </citation>
    <scope>NUCLEOTIDE SEQUENCE [LARGE SCALE GENOMIC DNA]</scope>
    <source>
        <strain evidence="5 6">ZS-1/3</strain>
    </source>
</reference>
<dbReference type="GO" id="GO:0016779">
    <property type="term" value="F:nucleotidyltransferase activity"/>
    <property type="evidence" value="ECO:0007669"/>
    <property type="project" value="UniProtKB-KW"/>
</dbReference>
<evidence type="ECO:0000313" key="5">
    <source>
        <dbReference type="EMBL" id="NNU16094.1"/>
    </source>
</evidence>
<evidence type="ECO:0000256" key="3">
    <source>
        <dbReference type="ARBA" id="ARBA00022842"/>
    </source>
</evidence>
<dbReference type="RefSeq" id="WP_173198048.1">
    <property type="nucleotide sequence ID" value="NZ_JABFCX010000002.1"/>
</dbReference>
<comment type="caution">
    <text evidence="5">The sequence shown here is derived from an EMBL/GenBank/DDBJ whole genome shotgun (WGS) entry which is preliminary data.</text>
</comment>
<dbReference type="Gene3D" id="3.90.550.10">
    <property type="entry name" value="Spore Coat Polysaccharide Biosynthesis Protein SpsA, Chain A"/>
    <property type="match status" value="1"/>
</dbReference>
<dbReference type="InterPro" id="IPR029044">
    <property type="entry name" value="Nucleotide-diphossugar_trans"/>
</dbReference>